<dbReference type="RefSeq" id="WP_145195630.1">
    <property type="nucleotide sequence ID" value="NZ_CP036434.1"/>
</dbReference>
<dbReference type="GO" id="GO:0008234">
    <property type="term" value="F:cysteine-type peptidase activity"/>
    <property type="evidence" value="ECO:0007669"/>
    <property type="project" value="InterPro"/>
</dbReference>
<dbReference type="Proteomes" id="UP000320390">
    <property type="component" value="Chromosome"/>
</dbReference>
<dbReference type="InterPro" id="IPR025660">
    <property type="entry name" value="Pept_his_AS"/>
</dbReference>
<dbReference type="InterPro" id="IPR038765">
    <property type="entry name" value="Papain-like_cys_pep_sf"/>
</dbReference>
<protein>
    <submittedName>
        <fullName evidence="3">Papain family cysteine protease</fullName>
    </submittedName>
</protein>
<keyword evidence="3" id="KW-0378">Hydrolase</keyword>
<feature type="domain" description="Peptidase C1A papain C-terminal" evidence="2">
    <location>
        <begin position="32"/>
        <end position="329"/>
    </location>
</feature>
<dbReference type="Pfam" id="PF00112">
    <property type="entry name" value="Peptidase_C1"/>
    <property type="match status" value="1"/>
</dbReference>
<dbReference type="SMART" id="SM00645">
    <property type="entry name" value="Pept_C1"/>
    <property type="match status" value="1"/>
</dbReference>
<dbReference type="InterPro" id="IPR000668">
    <property type="entry name" value="Peptidase_C1A_C"/>
</dbReference>
<keyword evidence="1" id="KW-0732">Signal</keyword>
<dbReference type="Gene3D" id="3.90.70.10">
    <property type="entry name" value="Cysteine proteinases"/>
    <property type="match status" value="2"/>
</dbReference>
<proteinExistence type="predicted"/>
<evidence type="ECO:0000259" key="2">
    <source>
        <dbReference type="SMART" id="SM00645"/>
    </source>
</evidence>
<keyword evidence="4" id="KW-1185">Reference proteome</keyword>
<organism evidence="3 4">
    <name type="scientific">Saltatorellus ferox</name>
    <dbReference type="NCBI Taxonomy" id="2528018"/>
    <lineage>
        <taxon>Bacteria</taxon>
        <taxon>Pseudomonadati</taxon>
        <taxon>Planctomycetota</taxon>
        <taxon>Planctomycetia</taxon>
        <taxon>Planctomycetia incertae sedis</taxon>
        <taxon>Saltatorellus</taxon>
    </lineage>
</organism>
<accession>A0A518EPB1</accession>
<dbReference type="GO" id="GO:0006508">
    <property type="term" value="P:proteolysis"/>
    <property type="evidence" value="ECO:0007669"/>
    <property type="project" value="UniProtKB-KW"/>
</dbReference>
<dbReference type="PROSITE" id="PS00639">
    <property type="entry name" value="THIOL_PROTEASE_HIS"/>
    <property type="match status" value="1"/>
</dbReference>
<dbReference type="OrthoDB" id="3648721at2"/>
<reference evidence="3 4" key="1">
    <citation type="submission" date="2019-02" db="EMBL/GenBank/DDBJ databases">
        <title>Deep-cultivation of Planctomycetes and their phenomic and genomic characterization uncovers novel biology.</title>
        <authorList>
            <person name="Wiegand S."/>
            <person name="Jogler M."/>
            <person name="Boedeker C."/>
            <person name="Pinto D."/>
            <person name="Vollmers J."/>
            <person name="Rivas-Marin E."/>
            <person name="Kohn T."/>
            <person name="Peeters S.H."/>
            <person name="Heuer A."/>
            <person name="Rast P."/>
            <person name="Oberbeckmann S."/>
            <person name="Bunk B."/>
            <person name="Jeske O."/>
            <person name="Meyerdierks A."/>
            <person name="Storesund J.E."/>
            <person name="Kallscheuer N."/>
            <person name="Luecker S."/>
            <person name="Lage O.M."/>
            <person name="Pohl T."/>
            <person name="Merkel B.J."/>
            <person name="Hornburger P."/>
            <person name="Mueller R.-W."/>
            <person name="Bruemmer F."/>
            <person name="Labrenz M."/>
            <person name="Spormann A.M."/>
            <person name="Op den Camp H."/>
            <person name="Overmann J."/>
            <person name="Amann R."/>
            <person name="Jetten M.S.M."/>
            <person name="Mascher T."/>
            <person name="Medema M.H."/>
            <person name="Devos D.P."/>
            <person name="Kaster A.-K."/>
            <person name="Ovreas L."/>
            <person name="Rohde M."/>
            <person name="Galperin M.Y."/>
            <person name="Jogler C."/>
        </authorList>
    </citation>
    <scope>NUCLEOTIDE SEQUENCE [LARGE SCALE GENOMIC DNA]</scope>
    <source>
        <strain evidence="3 4">Poly30</strain>
    </source>
</reference>
<evidence type="ECO:0000313" key="3">
    <source>
        <dbReference type="EMBL" id="QDV05920.1"/>
    </source>
</evidence>
<evidence type="ECO:0000313" key="4">
    <source>
        <dbReference type="Proteomes" id="UP000320390"/>
    </source>
</evidence>
<name>A0A518EPB1_9BACT</name>
<dbReference type="CDD" id="cd02619">
    <property type="entry name" value="Peptidase_C1"/>
    <property type="match status" value="1"/>
</dbReference>
<keyword evidence="3" id="KW-0645">Protease</keyword>
<dbReference type="SUPFAM" id="SSF54001">
    <property type="entry name" value="Cysteine proteinases"/>
    <property type="match status" value="1"/>
</dbReference>
<sequence precursor="true">MTVLLSALSLLLPPALLPQDAPPLTPPSELFRPEVVDHRRSQSSVKDQGHRGTCAAFSICGALETFPGVPTDLCEQLLYSTVKLHENDVDAWIRQIGGPLALKEGNALREYVPLFELVGTCHESVWPYDPRKAKAGPDVPEEIRRFLELTRIDTEQLRGLRDAAGKWGFAASDAEVLDETETRDIARLKELLRSGTLGIPVGYMVHGPSWSDVEKRPGVTIDPGMLEGFRERTPETVAAAEKVWLTYEGAHAICRAAGKDLVTELREGRWASGARYPQDDYGGHAVLIVGFDENGFLIKNSWGTDWADAGYCTVAYDYHRLYSQTALVLRAAKLRNPVLSPFETSARIRNGKWHLKLQPAPSALGEALSLSTWMEDLRDAAYEVVEYTLDVQGADGTWRTLASHASLAGPPDARTGALWTLSPLMAGQVSLAKRARVKARYGVDVLDANQPREARFVSERTFEWTPTSIRGATDL</sequence>
<feature type="chain" id="PRO_5021811124" evidence="1">
    <location>
        <begin position="19"/>
        <end position="475"/>
    </location>
</feature>
<dbReference type="AlphaFoldDB" id="A0A518EPB1"/>
<evidence type="ECO:0000256" key="1">
    <source>
        <dbReference type="SAM" id="SignalP"/>
    </source>
</evidence>
<dbReference type="EMBL" id="CP036434">
    <property type="protein sequence ID" value="QDV05920.1"/>
    <property type="molecule type" value="Genomic_DNA"/>
</dbReference>
<gene>
    <name evidence="3" type="ORF">Poly30_14230</name>
</gene>
<feature type="signal peptide" evidence="1">
    <location>
        <begin position="1"/>
        <end position="18"/>
    </location>
</feature>